<dbReference type="AlphaFoldDB" id="A0AA88WDS3"/>
<dbReference type="Pfam" id="PF00501">
    <property type="entry name" value="AMP-binding"/>
    <property type="match status" value="1"/>
</dbReference>
<keyword evidence="2" id="KW-0436">Ligase</keyword>
<feature type="domain" description="AMP-dependent synthetase/ligase" evidence="3">
    <location>
        <begin position="21"/>
        <end position="126"/>
    </location>
</feature>
<reference evidence="4" key="1">
    <citation type="submission" date="2022-12" db="EMBL/GenBank/DDBJ databases">
        <title>Draft genome assemblies for two species of Escallonia (Escalloniales).</title>
        <authorList>
            <person name="Chanderbali A."/>
            <person name="Dervinis C."/>
            <person name="Anghel I."/>
            <person name="Soltis D."/>
            <person name="Soltis P."/>
            <person name="Zapata F."/>
        </authorList>
    </citation>
    <scope>NUCLEOTIDE SEQUENCE</scope>
    <source>
        <strain evidence="4">UCBG64.0493</strain>
        <tissue evidence="4">Leaf</tissue>
    </source>
</reference>
<feature type="non-terminal residue" evidence="4">
    <location>
        <position position="278"/>
    </location>
</feature>
<proteinExistence type="inferred from homology"/>
<dbReference type="PANTHER" id="PTHR43859">
    <property type="entry name" value="ACYL-ACTIVATING ENZYME"/>
    <property type="match status" value="1"/>
</dbReference>
<dbReference type="Proteomes" id="UP001188597">
    <property type="component" value="Unassembled WGS sequence"/>
</dbReference>
<gene>
    <name evidence="4" type="ORF">RJ639_043133</name>
</gene>
<evidence type="ECO:0000313" key="5">
    <source>
        <dbReference type="Proteomes" id="UP001188597"/>
    </source>
</evidence>
<dbReference type="EMBL" id="JAVXUP010000560">
    <property type="protein sequence ID" value="KAK3025207.1"/>
    <property type="molecule type" value="Genomic_DNA"/>
</dbReference>
<dbReference type="PANTHER" id="PTHR43859:SF57">
    <property type="entry name" value="ACYL-ACTIVATING ENZYME 8-RELATED"/>
    <property type="match status" value="1"/>
</dbReference>
<evidence type="ECO:0000256" key="1">
    <source>
        <dbReference type="ARBA" id="ARBA00006432"/>
    </source>
</evidence>
<keyword evidence="5" id="KW-1185">Reference proteome</keyword>
<evidence type="ECO:0000256" key="2">
    <source>
        <dbReference type="ARBA" id="ARBA00022598"/>
    </source>
</evidence>
<evidence type="ECO:0000259" key="3">
    <source>
        <dbReference type="Pfam" id="PF00501"/>
    </source>
</evidence>
<comment type="similarity">
    <text evidence="1">Belongs to the ATP-dependent AMP-binding enzyme family.</text>
</comment>
<dbReference type="SUPFAM" id="SSF56801">
    <property type="entry name" value="Acetyl-CoA synthetase-like"/>
    <property type="match status" value="1"/>
</dbReference>
<protein>
    <recommendedName>
        <fullName evidence="3">AMP-dependent synthetase/ligase domain-containing protein</fullName>
    </recommendedName>
</protein>
<accession>A0AA88WDS3</accession>
<comment type="caution">
    <text evidence="4">The sequence shown here is derived from an EMBL/GenBank/DDBJ whole genome shotgun (WGS) entry which is preliminary data.</text>
</comment>
<evidence type="ECO:0000313" key="4">
    <source>
        <dbReference type="EMBL" id="KAK3025207.1"/>
    </source>
</evidence>
<name>A0AA88WDS3_9ASTE</name>
<organism evidence="4 5">
    <name type="scientific">Escallonia herrerae</name>
    <dbReference type="NCBI Taxonomy" id="1293975"/>
    <lineage>
        <taxon>Eukaryota</taxon>
        <taxon>Viridiplantae</taxon>
        <taxon>Streptophyta</taxon>
        <taxon>Embryophyta</taxon>
        <taxon>Tracheophyta</taxon>
        <taxon>Spermatophyta</taxon>
        <taxon>Magnoliopsida</taxon>
        <taxon>eudicotyledons</taxon>
        <taxon>Gunneridae</taxon>
        <taxon>Pentapetalae</taxon>
        <taxon>asterids</taxon>
        <taxon>campanulids</taxon>
        <taxon>Escalloniales</taxon>
        <taxon>Escalloniaceae</taxon>
        <taxon>Escallonia</taxon>
    </lineage>
</organism>
<dbReference type="InterPro" id="IPR000873">
    <property type="entry name" value="AMP-dep_synth/lig_dom"/>
</dbReference>
<dbReference type="GO" id="GO:0016874">
    <property type="term" value="F:ligase activity"/>
    <property type="evidence" value="ECO:0007669"/>
    <property type="project" value="UniProtKB-KW"/>
</dbReference>
<dbReference type="Gene3D" id="3.40.50.980">
    <property type="match status" value="1"/>
</dbReference>
<sequence>SQLILFPLIIANDANNSTRNNATINRDCPSIIYDDTTYSWSDNHRRCLQLASSIRSLVSVVAPNIPAMYELHFALPMAGAVLNNVNTRLDSRTISVLLRHSELKLIFIDHQSTSLVQEAISLLPTNSQPTTPCSHRRSRYPFIPRVRFTFTYAGLVEEGHLNFGLVSVVYHLLRTSPRALFGPGIYKPLAKCKSTRATPTGSGANILMLPPEFKQATNPVEAKEWIIDIMITFMDLNYGDAQKITSVVYKLKVHDEIVEAAQAIEQYYKMYYKELDEL</sequence>